<proteinExistence type="predicted"/>
<sequence>MATITQRKVKGHVYSYRVEGKRVDGKSRRVKQQYLGRAEQVVARWEGQPAEPTRVRVAAKPC</sequence>
<comment type="caution">
    <text evidence="1">The sequence shown here is derived from an EMBL/GenBank/DDBJ whole genome shotgun (WGS) entry which is preliminary data.</text>
</comment>
<accession>A0A2T2WGI3</accession>
<organism evidence="1 2">
    <name type="scientific">Sulfobacillus benefaciens</name>
    <dbReference type="NCBI Taxonomy" id="453960"/>
    <lineage>
        <taxon>Bacteria</taxon>
        <taxon>Bacillati</taxon>
        <taxon>Bacillota</taxon>
        <taxon>Clostridia</taxon>
        <taxon>Eubacteriales</taxon>
        <taxon>Clostridiales Family XVII. Incertae Sedis</taxon>
        <taxon>Sulfobacillus</taxon>
    </lineage>
</organism>
<name>A0A2T2WGI3_9FIRM</name>
<evidence type="ECO:0000313" key="1">
    <source>
        <dbReference type="EMBL" id="PSR21330.1"/>
    </source>
</evidence>
<protein>
    <submittedName>
        <fullName evidence="1">Uncharacterized protein</fullName>
    </submittedName>
</protein>
<dbReference type="EMBL" id="PXYT01000137">
    <property type="protein sequence ID" value="PSR21330.1"/>
    <property type="molecule type" value="Genomic_DNA"/>
</dbReference>
<gene>
    <name evidence="1" type="ORF">C7B43_21365</name>
</gene>
<evidence type="ECO:0000313" key="2">
    <source>
        <dbReference type="Proteomes" id="UP000242699"/>
    </source>
</evidence>
<dbReference type="AlphaFoldDB" id="A0A2T2WGI3"/>
<reference evidence="1 2" key="1">
    <citation type="journal article" date="2014" name="BMC Genomics">
        <title>Comparison of environmental and isolate Sulfobacillus genomes reveals diverse carbon, sulfur, nitrogen, and hydrogen metabolisms.</title>
        <authorList>
            <person name="Justice N.B."/>
            <person name="Norman A."/>
            <person name="Brown C.T."/>
            <person name="Singh A."/>
            <person name="Thomas B.C."/>
            <person name="Banfield J.F."/>
        </authorList>
    </citation>
    <scope>NUCLEOTIDE SEQUENCE [LARGE SCALE GENOMIC DNA]</scope>
    <source>
        <strain evidence="1">AMDSBA1</strain>
    </source>
</reference>
<dbReference type="Proteomes" id="UP000242699">
    <property type="component" value="Unassembled WGS sequence"/>
</dbReference>